<comment type="caution">
    <text evidence="3">The sequence shown here is derived from an EMBL/GenBank/DDBJ whole genome shotgun (WGS) entry which is preliminary data.</text>
</comment>
<evidence type="ECO:0000313" key="3">
    <source>
        <dbReference type="EMBL" id="KAK0648437.1"/>
    </source>
</evidence>
<evidence type="ECO:0000256" key="2">
    <source>
        <dbReference type="SAM" id="MobiDB-lite"/>
    </source>
</evidence>
<gene>
    <name evidence="3" type="ORF">B0T16DRAFT_444490</name>
</gene>
<proteinExistence type="predicted"/>
<name>A0AA39Y9B3_9PEZI</name>
<feature type="region of interest" description="Disordered" evidence="2">
    <location>
        <begin position="1"/>
        <end position="106"/>
    </location>
</feature>
<feature type="coiled-coil region" evidence="1">
    <location>
        <begin position="180"/>
        <end position="260"/>
    </location>
</feature>
<accession>A0AA39Y9B3</accession>
<protein>
    <submittedName>
        <fullName evidence="3">Uncharacterized protein</fullName>
    </submittedName>
</protein>
<evidence type="ECO:0000313" key="4">
    <source>
        <dbReference type="Proteomes" id="UP001174936"/>
    </source>
</evidence>
<dbReference type="EMBL" id="JAULSV010000003">
    <property type="protein sequence ID" value="KAK0648437.1"/>
    <property type="molecule type" value="Genomic_DNA"/>
</dbReference>
<dbReference type="Proteomes" id="UP001174936">
    <property type="component" value="Unassembled WGS sequence"/>
</dbReference>
<dbReference type="AlphaFoldDB" id="A0AA39Y9B3"/>
<sequence>MFIGLHRRHRREGSSSSDEDDHTLKTLQLPGPGDHTEPSGNHGGGHNSSLQTPPKTPTKEGKKDLKRKASTAGGPEAESVLAPKRRKSTTTEGDGNATRVKKLKVPVVHPRLQHLWEDDQTKNGTLEVKQPSHTDENKANATLDQEPLDFQNANPDDVIDGIKESVQPTINEDQHIHEENVHLKAQLEVKEAKISELEAKLVQKNETISNTLATHRSTVSDLENAIKNKDTHISELQSRVTELQEVLKEKEAKLVNQEKQHQALVHGLKQQIAEKDAKIAEDAKSHESDFQHLDSEVQERDKIIAELEGRVRRIKLKHRGIVTA</sequence>
<dbReference type="Gene3D" id="1.10.287.1490">
    <property type="match status" value="1"/>
</dbReference>
<keyword evidence="4" id="KW-1185">Reference proteome</keyword>
<organism evidence="3 4">
    <name type="scientific">Cercophora newfieldiana</name>
    <dbReference type="NCBI Taxonomy" id="92897"/>
    <lineage>
        <taxon>Eukaryota</taxon>
        <taxon>Fungi</taxon>
        <taxon>Dikarya</taxon>
        <taxon>Ascomycota</taxon>
        <taxon>Pezizomycotina</taxon>
        <taxon>Sordariomycetes</taxon>
        <taxon>Sordariomycetidae</taxon>
        <taxon>Sordariales</taxon>
        <taxon>Lasiosphaeriaceae</taxon>
        <taxon>Cercophora</taxon>
    </lineage>
</organism>
<feature type="compositionally biased region" description="Basic residues" evidence="2">
    <location>
        <begin position="1"/>
        <end position="11"/>
    </location>
</feature>
<keyword evidence="1" id="KW-0175">Coiled coil</keyword>
<evidence type="ECO:0000256" key="1">
    <source>
        <dbReference type="SAM" id="Coils"/>
    </source>
</evidence>
<reference evidence="3" key="1">
    <citation type="submission" date="2023-06" db="EMBL/GenBank/DDBJ databases">
        <title>Genome-scale phylogeny and comparative genomics of the fungal order Sordariales.</title>
        <authorList>
            <consortium name="Lawrence Berkeley National Laboratory"/>
            <person name="Hensen N."/>
            <person name="Bonometti L."/>
            <person name="Westerberg I."/>
            <person name="Brannstrom I.O."/>
            <person name="Guillou S."/>
            <person name="Cros-Aarteil S."/>
            <person name="Calhoun S."/>
            <person name="Haridas S."/>
            <person name="Kuo A."/>
            <person name="Mondo S."/>
            <person name="Pangilinan J."/>
            <person name="Riley R."/>
            <person name="Labutti K."/>
            <person name="Andreopoulos B."/>
            <person name="Lipzen A."/>
            <person name="Chen C."/>
            <person name="Yanf M."/>
            <person name="Daum C."/>
            <person name="Ng V."/>
            <person name="Clum A."/>
            <person name="Steindorff A."/>
            <person name="Ohm R."/>
            <person name="Martin F."/>
            <person name="Silar P."/>
            <person name="Natvig D."/>
            <person name="Lalanne C."/>
            <person name="Gautier V."/>
            <person name="Ament-Velasquez S.L."/>
            <person name="Kruys A."/>
            <person name="Hutchinson M.I."/>
            <person name="Powell A.J."/>
            <person name="Barry K."/>
            <person name="Miller A.N."/>
            <person name="Grigoriev I.V."/>
            <person name="Debuchy R."/>
            <person name="Gladieux P."/>
            <person name="Thoren M.H."/>
            <person name="Johannesson H."/>
        </authorList>
    </citation>
    <scope>NUCLEOTIDE SEQUENCE</scope>
    <source>
        <strain evidence="3">SMH2532-1</strain>
    </source>
</reference>